<sequence>MRAVIYCRVSTDKSEQETSLARQREELERLAAESGFEVVKVIAEQASGYEADRDGVLELLELCEEGLVDVLLVQDETRLGRGHARMALLHCLKKRGVKLYSASHRGEMPLSEADEMVLSIIAIVEEYQRKLHNAKIKRGMQRAIARGYRPERNLRRQGENAGRDRIELPIEEIVRLRARGFTFADIAATLRSFGYEASKATVHRRYQEYMDERQAEQSSGYELGTERDQEYTDERQGRRAAKR</sequence>
<accession>A0A679FJK2</accession>
<evidence type="ECO:0000313" key="4">
    <source>
        <dbReference type="EMBL" id="BBW96572.1"/>
    </source>
</evidence>
<feature type="domain" description="Resolvase/invertase-type recombinase catalytic" evidence="3">
    <location>
        <begin position="2"/>
        <end position="147"/>
    </location>
</feature>
<dbReference type="Proteomes" id="UP000501421">
    <property type="component" value="Chromosome"/>
</dbReference>
<feature type="region of interest" description="Disordered" evidence="2">
    <location>
        <begin position="210"/>
        <end position="243"/>
    </location>
</feature>
<evidence type="ECO:0000259" key="3">
    <source>
        <dbReference type="PROSITE" id="PS51736"/>
    </source>
</evidence>
<comment type="similarity">
    <text evidence="1">Belongs to the site-specific recombinase resolvase family.</text>
</comment>
<dbReference type="SMART" id="SM00857">
    <property type="entry name" value="Resolvase"/>
    <property type="match status" value="1"/>
</dbReference>
<dbReference type="SUPFAM" id="SSF53041">
    <property type="entry name" value="Resolvase-like"/>
    <property type="match status" value="1"/>
</dbReference>
<dbReference type="GO" id="GO:0000150">
    <property type="term" value="F:DNA strand exchange activity"/>
    <property type="evidence" value="ECO:0007669"/>
    <property type="project" value="InterPro"/>
</dbReference>
<evidence type="ECO:0000256" key="2">
    <source>
        <dbReference type="SAM" id="MobiDB-lite"/>
    </source>
</evidence>
<reference evidence="5" key="1">
    <citation type="journal article" date="2020" name="Microbiol. Resour. Announc.">
        <title>Complete Genome Sequence of Geobacillus sp. Strain E55-1, Isolated from Mine Geyser in Japan.</title>
        <authorList>
            <person name="Miyazaki K."/>
            <person name="Hase E."/>
            <person name="Tokito N."/>
        </authorList>
    </citation>
    <scope>NUCLEOTIDE SEQUENCE [LARGE SCALE GENOMIC DNA]</scope>
    <source>
        <strain evidence="5">E55-1</strain>
    </source>
</reference>
<dbReference type="RefSeq" id="WP_231559815.1">
    <property type="nucleotide sequence ID" value="NZ_AP022557.1"/>
</dbReference>
<organism evidence="4 5">
    <name type="scientific">Geobacillus subterraneus</name>
    <dbReference type="NCBI Taxonomy" id="129338"/>
    <lineage>
        <taxon>Bacteria</taxon>
        <taxon>Bacillati</taxon>
        <taxon>Bacillota</taxon>
        <taxon>Bacilli</taxon>
        <taxon>Bacillales</taxon>
        <taxon>Anoxybacillaceae</taxon>
        <taxon>Geobacillus</taxon>
    </lineage>
</organism>
<dbReference type="Gene3D" id="3.40.50.1390">
    <property type="entry name" value="Resolvase, N-terminal catalytic domain"/>
    <property type="match status" value="1"/>
</dbReference>
<keyword evidence="5" id="KW-1185">Reference proteome</keyword>
<gene>
    <name evidence="4" type="primary">yneB</name>
    <name evidence="4" type="ORF">GsuE55_14050</name>
</gene>
<dbReference type="EMBL" id="AP022557">
    <property type="protein sequence ID" value="BBW96572.1"/>
    <property type="molecule type" value="Genomic_DNA"/>
</dbReference>
<protein>
    <submittedName>
        <fullName evidence="4">Resolvase homolog YneB</fullName>
    </submittedName>
</protein>
<dbReference type="CDD" id="cd00338">
    <property type="entry name" value="Ser_Recombinase"/>
    <property type="match status" value="1"/>
</dbReference>
<name>A0A679FJK2_9BACL</name>
<dbReference type="Pfam" id="PF00239">
    <property type="entry name" value="Resolvase"/>
    <property type="match status" value="1"/>
</dbReference>
<proteinExistence type="inferred from homology"/>
<dbReference type="GO" id="GO:0003677">
    <property type="term" value="F:DNA binding"/>
    <property type="evidence" value="ECO:0007669"/>
    <property type="project" value="InterPro"/>
</dbReference>
<dbReference type="InterPro" id="IPR006119">
    <property type="entry name" value="Resolv_N"/>
</dbReference>
<evidence type="ECO:0000256" key="1">
    <source>
        <dbReference type="ARBA" id="ARBA00009913"/>
    </source>
</evidence>
<dbReference type="PROSITE" id="PS51736">
    <property type="entry name" value="RECOMBINASES_3"/>
    <property type="match status" value="1"/>
</dbReference>
<dbReference type="PANTHER" id="PTHR30461:SF26">
    <property type="entry name" value="RESOLVASE HOMOLOG YNEB"/>
    <property type="match status" value="1"/>
</dbReference>
<dbReference type="InterPro" id="IPR050639">
    <property type="entry name" value="SSR_resolvase"/>
</dbReference>
<evidence type="ECO:0000313" key="5">
    <source>
        <dbReference type="Proteomes" id="UP000501421"/>
    </source>
</evidence>
<dbReference type="PANTHER" id="PTHR30461">
    <property type="entry name" value="DNA-INVERTASE FROM LAMBDOID PROPHAGE"/>
    <property type="match status" value="1"/>
</dbReference>
<dbReference type="InterPro" id="IPR036162">
    <property type="entry name" value="Resolvase-like_N_sf"/>
</dbReference>
<feature type="compositionally biased region" description="Basic and acidic residues" evidence="2">
    <location>
        <begin position="224"/>
        <end position="237"/>
    </location>
</feature>
<dbReference type="AlphaFoldDB" id="A0A679FJK2"/>